<dbReference type="InterPro" id="IPR011701">
    <property type="entry name" value="MFS"/>
</dbReference>
<feature type="transmembrane region" description="Helical" evidence="5">
    <location>
        <begin position="50"/>
        <end position="70"/>
    </location>
</feature>
<accession>A0A0M3K079</accession>
<dbReference type="PANTHER" id="PTHR11662:SF405">
    <property type="entry name" value="PROTEIN CBG12249"/>
    <property type="match status" value="1"/>
</dbReference>
<dbReference type="Gene3D" id="1.20.1250.20">
    <property type="entry name" value="MFS general substrate transporter like domains"/>
    <property type="match status" value="2"/>
</dbReference>
<feature type="domain" description="Major facilitator superfamily (MFS) profile" evidence="6">
    <location>
        <begin position="1"/>
        <end position="343"/>
    </location>
</feature>
<reference evidence="9" key="1">
    <citation type="submission" date="2017-02" db="UniProtKB">
        <authorList>
            <consortium name="WormBaseParasite"/>
        </authorList>
    </citation>
    <scope>IDENTIFICATION</scope>
</reference>
<evidence type="ECO:0000313" key="7">
    <source>
        <dbReference type="EMBL" id="VDK50209.1"/>
    </source>
</evidence>
<evidence type="ECO:0000313" key="9">
    <source>
        <dbReference type="WBParaSite" id="ASIM_0001420701-mRNA-1"/>
    </source>
</evidence>
<gene>
    <name evidence="7" type="ORF">ASIM_LOCUS13635</name>
</gene>
<dbReference type="SUPFAM" id="SSF103473">
    <property type="entry name" value="MFS general substrate transporter"/>
    <property type="match status" value="1"/>
</dbReference>
<dbReference type="OrthoDB" id="5817502at2759"/>
<feature type="transmembrane region" description="Helical" evidence="5">
    <location>
        <begin position="76"/>
        <end position="100"/>
    </location>
</feature>
<feature type="transmembrane region" description="Helical" evidence="5">
    <location>
        <begin position="144"/>
        <end position="163"/>
    </location>
</feature>
<evidence type="ECO:0000256" key="5">
    <source>
        <dbReference type="SAM" id="Phobius"/>
    </source>
</evidence>
<dbReference type="Proteomes" id="UP000267096">
    <property type="component" value="Unassembled WGS sequence"/>
</dbReference>
<dbReference type="PANTHER" id="PTHR11662">
    <property type="entry name" value="SOLUTE CARRIER FAMILY 17"/>
    <property type="match status" value="1"/>
</dbReference>
<keyword evidence="3 5" id="KW-1133">Transmembrane helix</keyword>
<sequence length="343" mass="37359">MLSFMVPRMLKGHLLWTPAMQSTLFSATYYGGLVTVLPGGILADRFSPKIILMIAIADYVLISALTPLLVNVNYYAFFAARILMGFGEGLVLPTMSSLAARWFPQTERSTIAAIYTSGNQVATSSISVIGSALCTADFLGGWPSIFYCLAIVGVVWIVLWYLLVSSSPDESRWASKREKRYLSTYVENTDKQLMVINSIPWLSIALSAPMIADLLSTFAANYTATMFQAFLPTFYKEVLFVDLHKNGWFTTAPFITQLISKNIMGIISDKLKRSSVLSPTVACKIFQVSGIGAAAVIPGSMTSLISLAPNYTGTLISISMIFGQIANMAAPNVVALVKRKVCT</sequence>
<dbReference type="Pfam" id="PF07690">
    <property type="entry name" value="MFS_1"/>
    <property type="match status" value="1"/>
</dbReference>
<evidence type="ECO:0000256" key="3">
    <source>
        <dbReference type="ARBA" id="ARBA00022989"/>
    </source>
</evidence>
<name>A0A0M3K079_ANISI</name>
<dbReference type="EMBL" id="UYRR01031454">
    <property type="protein sequence ID" value="VDK50209.1"/>
    <property type="molecule type" value="Genomic_DNA"/>
</dbReference>
<feature type="transmembrane region" description="Helical" evidence="5">
    <location>
        <begin position="314"/>
        <end position="337"/>
    </location>
</feature>
<evidence type="ECO:0000259" key="6">
    <source>
        <dbReference type="PROSITE" id="PS50850"/>
    </source>
</evidence>
<keyword evidence="4 5" id="KW-0472">Membrane</keyword>
<evidence type="ECO:0000256" key="1">
    <source>
        <dbReference type="ARBA" id="ARBA00004141"/>
    </source>
</evidence>
<dbReference type="GO" id="GO:0016020">
    <property type="term" value="C:membrane"/>
    <property type="evidence" value="ECO:0007669"/>
    <property type="project" value="UniProtKB-SubCell"/>
</dbReference>
<dbReference type="InterPro" id="IPR050382">
    <property type="entry name" value="MFS_Na/Anion_cotransporter"/>
</dbReference>
<evidence type="ECO:0000256" key="4">
    <source>
        <dbReference type="ARBA" id="ARBA00023136"/>
    </source>
</evidence>
<dbReference type="PROSITE" id="PS50850">
    <property type="entry name" value="MFS"/>
    <property type="match status" value="1"/>
</dbReference>
<dbReference type="GO" id="GO:0022857">
    <property type="term" value="F:transmembrane transporter activity"/>
    <property type="evidence" value="ECO:0007669"/>
    <property type="project" value="InterPro"/>
</dbReference>
<evidence type="ECO:0000256" key="2">
    <source>
        <dbReference type="ARBA" id="ARBA00022692"/>
    </source>
</evidence>
<organism evidence="9">
    <name type="scientific">Anisakis simplex</name>
    <name type="common">Herring worm</name>
    <dbReference type="NCBI Taxonomy" id="6269"/>
    <lineage>
        <taxon>Eukaryota</taxon>
        <taxon>Metazoa</taxon>
        <taxon>Ecdysozoa</taxon>
        <taxon>Nematoda</taxon>
        <taxon>Chromadorea</taxon>
        <taxon>Rhabditida</taxon>
        <taxon>Spirurina</taxon>
        <taxon>Ascaridomorpha</taxon>
        <taxon>Ascaridoidea</taxon>
        <taxon>Anisakidae</taxon>
        <taxon>Anisakis</taxon>
        <taxon>Anisakis simplex complex</taxon>
    </lineage>
</organism>
<dbReference type="WBParaSite" id="ASIM_0001420701-mRNA-1">
    <property type="protein sequence ID" value="ASIM_0001420701-mRNA-1"/>
    <property type="gene ID" value="ASIM_0001420701"/>
</dbReference>
<keyword evidence="8" id="KW-1185">Reference proteome</keyword>
<evidence type="ECO:0000313" key="8">
    <source>
        <dbReference type="Proteomes" id="UP000267096"/>
    </source>
</evidence>
<feature type="transmembrane region" description="Helical" evidence="5">
    <location>
        <begin position="288"/>
        <end position="308"/>
    </location>
</feature>
<reference evidence="7 8" key="2">
    <citation type="submission" date="2018-11" db="EMBL/GenBank/DDBJ databases">
        <authorList>
            <consortium name="Pathogen Informatics"/>
        </authorList>
    </citation>
    <scope>NUCLEOTIDE SEQUENCE [LARGE SCALE GENOMIC DNA]</scope>
</reference>
<proteinExistence type="predicted"/>
<dbReference type="AlphaFoldDB" id="A0A0M3K079"/>
<dbReference type="InterPro" id="IPR036259">
    <property type="entry name" value="MFS_trans_sf"/>
</dbReference>
<protein>
    <submittedName>
        <fullName evidence="9">MFS domain-containing protein</fullName>
    </submittedName>
</protein>
<keyword evidence="2 5" id="KW-0812">Transmembrane</keyword>
<dbReference type="InterPro" id="IPR020846">
    <property type="entry name" value="MFS_dom"/>
</dbReference>
<dbReference type="GO" id="GO:0006820">
    <property type="term" value="P:monoatomic anion transport"/>
    <property type="evidence" value="ECO:0007669"/>
    <property type="project" value="TreeGrafter"/>
</dbReference>
<feature type="transmembrane region" description="Helical" evidence="5">
    <location>
        <begin position="20"/>
        <end position="43"/>
    </location>
</feature>
<comment type="subcellular location">
    <subcellularLocation>
        <location evidence="1">Membrane</location>
        <topology evidence="1">Multi-pass membrane protein</topology>
    </subcellularLocation>
</comment>